<comment type="caution">
    <text evidence="6">The sequence shown here is derived from an EMBL/GenBank/DDBJ whole genome shotgun (WGS) entry which is preliminary data.</text>
</comment>
<evidence type="ECO:0000256" key="1">
    <source>
        <dbReference type="ARBA" id="ARBA00004370"/>
    </source>
</evidence>
<evidence type="ECO:0000313" key="6">
    <source>
        <dbReference type="EMBL" id="KAA5802203.1"/>
    </source>
</evidence>
<evidence type="ECO:0000256" key="4">
    <source>
        <dbReference type="ARBA" id="ARBA00023136"/>
    </source>
</evidence>
<dbReference type="Gene3D" id="2.40.160.50">
    <property type="entry name" value="membrane protein fhac: a member of the omp85/tpsb transporter family"/>
    <property type="match status" value="1"/>
</dbReference>
<evidence type="ECO:0000313" key="7">
    <source>
        <dbReference type="Proteomes" id="UP000325122"/>
    </source>
</evidence>
<dbReference type="GO" id="GO:0019867">
    <property type="term" value="C:outer membrane"/>
    <property type="evidence" value="ECO:0007669"/>
    <property type="project" value="InterPro"/>
</dbReference>
<gene>
    <name evidence="6" type="ORF">F1654_10195</name>
</gene>
<comment type="subcellular location">
    <subcellularLocation>
        <location evidence="1">Membrane</location>
    </subcellularLocation>
</comment>
<dbReference type="Proteomes" id="UP000325122">
    <property type="component" value="Unassembled WGS sequence"/>
</dbReference>
<keyword evidence="7" id="KW-1185">Reference proteome</keyword>
<evidence type="ECO:0000259" key="5">
    <source>
        <dbReference type="Pfam" id="PF01103"/>
    </source>
</evidence>
<dbReference type="InterPro" id="IPR000184">
    <property type="entry name" value="Bac_surfAg_D15"/>
</dbReference>
<dbReference type="EMBL" id="VWOJ01000003">
    <property type="protein sequence ID" value="KAA5802203.1"/>
    <property type="molecule type" value="Genomic_DNA"/>
</dbReference>
<protein>
    <submittedName>
        <fullName evidence="6">BamA/TamA family outer membrane protein</fullName>
    </submittedName>
</protein>
<dbReference type="InterPro" id="IPR039910">
    <property type="entry name" value="D15-like"/>
</dbReference>
<name>A0A5M6ZBW0_9PROT</name>
<keyword evidence="2" id="KW-1134">Transmembrane beta strand</keyword>
<keyword evidence="4" id="KW-0472">Membrane</keyword>
<dbReference type="Pfam" id="PF01103">
    <property type="entry name" value="Omp85"/>
    <property type="match status" value="1"/>
</dbReference>
<dbReference type="Gene3D" id="3.10.20.310">
    <property type="entry name" value="membrane protein fhac"/>
    <property type="match status" value="1"/>
</dbReference>
<dbReference type="PANTHER" id="PTHR12815:SF18">
    <property type="entry name" value="SORTING AND ASSEMBLY MACHINERY COMPONENT 50 HOMOLOG"/>
    <property type="match status" value="1"/>
</dbReference>
<sequence length="580" mass="62471">MAALMLALATGQAGAEPLARIEGVSDQALARALAEAVGEAGPRAENGADAPWRARARAREAADIIQRYLDSQGYYGAVIDPRVDDAGRALVRVRPGQRFVFDAIQVSWLTPPDQAEPPEAAAQNLALEPGAPVIASDVIAARARVIAGLHAEGFVEAREASHDIIVDHATQSARADFRFETGPFMRFGPPQFAGGLADLRPGFIARLAPYEIGEPASRAQLNEYSRRLHALQSVSVADVRMAPDEEDGLWPVDVRADPTPRHRIEGALRWSTSEGAGAEAVWTRRNVFRGDETLSAGVQAAELRQGVITRLTLPHWRRYAQDLTLGAELLAERTDAFDQDVLRLSATVSRLIAERLTLTGGVRAQTARVTDVTGTRSATTLALPAGAIWDGRDSLLDPQRGVYLDLGATPGWSFGGRETRYVRLEGGARYFFPVSDTVVLAARARAGSIVGTSPEALPPDERFYAGGGGSVRGYAYQSLSPERLNPQTGRGEIFGGRSLSEVSFEARWRRSERLGFAAFIDGGAARDDTAPDFSGMRFGAGLGVRYYPGFGPLRLDIATPLNRRSGDDPVQIYISIGQAF</sequence>
<organism evidence="6 7">
    <name type="scientific">Alkalicaulis satelles</name>
    <dbReference type="NCBI Taxonomy" id="2609175"/>
    <lineage>
        <taxon>Bacteria</taxon>
        <taxon>Pseudomonadati</taxon>
        <taxon>Pseudomonadota</taxon>
        <taxon>Alphaproteobacteria</taxon>
        <taxon>Maricaulales</taxon>
        <taxon>Maricaulaceae</taxon>
        <taxon>Alkalicaulis</taxon>
    </lineage>
</organism>
<keyword evidence="3" id="KW-0812">Transmembrane</keyword>
<evidence type="ECO:0000256" key="3">
    <source>
        <dbReference type="ARBA" id="ARBA00022692"/>
    </source>
</evidence>
<feature type="domain" description="Bacterial surface antigen (D15)" evidence="5">
    <location>
        <begin position="292"/>
        <end position="580"/>
    </location>
</feature>
<evidence type="ECO:0000256" key="2">
    <source>
        <dbReference type="ARBA" id="ARBA00022452"/>
    </source>
</evidence>
<proteinExistence type="predicted"/>
<reference evidence="6 7" key="1">
    <citation type="submission" date="2019-09" db="EMBL/GenBank/DDBJ databases">
        <authorList>
            <person name="Kevbrin V."/>
            <person name="Grouzdev D.S."/>
        </authorList>
    </citation>
    <scope>NUCLEOTIDE SEQUENCE [LARGE SCALE GENOMIC DNA]</scope>
    <source>
        <strain evidence="6 7">G-192</strain>
    </source>
</reference>
<dbReference type="RefSeq" id="WP_150023454.1">
    <property type="nucleotide sequence ID" value="NZ_VWOJ01000003.1"/>
</dbReference>
<accession>A0A5M6ZBW0</accession>
<dbReference type="AlphaFoldDB" id="A0A5M6ZBW0"/>
<dbReference type="PANTHER" id="PTHR12815">
    <property type="entry name" value="SORTING AND ASSEMBLY MACHINERY SAMM50 PROTEIN FAMILY MEMBER"/>
    <property type="match status" value="1"/>
</dbReference>